<feature type="domain" description="D-isomer specific 2-hydroxyacid dehydrogenase NAD-binding" evidence="7">
    <location>
        <begin position="108"/>
        <end position="296"/>
    </location>
</feature>
<evidence type="ECO:0000256" key="5">
    <source>
        <dbReference type="RuleBase" id="RU003719"/>
    </source>
</evidence>
<sequence>MKMKILATDGLSGIGVQLLENAGHEVIIKKVAQNQLSEYITTNEFDGVLVKRSTPLTKVILSESPTLKFIGNCDIISTHIDIDFAEQKGLSVFQAITASSNSIAELTIGHLLSCVRHLKDSNREMPLEGDSKFDTLRHSYSAGTEVEGKILGIIGFGNVGQEVAKKAIGLGMKVIYYDKNEEHVEITLDFYDQQAVKFNLSSSPLKEVLSTSDFVSLHITTKQKNYLVGPKELKEMKPTAGLINTSYFKAVDEVALVKSLENNELRFAALDVFEDEPQPPIQLLMNPKLSLSPNIGGATQETQDRIAMELANQILSFLN</sequence>
<evidence type="ECO:0000256" key="1">
    <source>
        <dbReference type="ARBA" id="ARBA00005854"/>
    </source>
</evidence>
<evidence type="ECO:0000256" key="3">
    <source>
        <dbReference type="ARBA" id="ARBA00023002"/>
    </source>
</evidence>
<dbReference type="GO" id="GO:0016616">
    <property type="term" value="F:oxidoreductase activity, acting on the CH-OH group of donors, NAD or NADP as acceptor"/>
    <property type="evidence" value="ECO:0007669"/>
    <property type="project" value="InterPro"/>
</dbReference>
<dbReference type="InterPro" id="IPR036291">
    <property type="entry name" value="NAD(P)-bd_dom_sf"/>
</dbReference>
<dbReference type="Pfam" id="PF00389">
    <property type="entry name" value="2-Hacid_dh"/>
    <property type="match status" value="1"/>
</dbReference>
<keyword evidence="9" id="KW-1185">Reference proteome</keyword>
<dbReference type="PANTHER" id="PTHR42789:SF1">
    <property type="entry name" value="D-ISOMER SPECIFIC 2-HYDROXYACID DEHYDROGENASE FAMILY PROTEIN (AFU_ORTHOLOGUE AFUA_6G10090)"/>
    <property type="match status" value="1"/>
</dbReference>
<dbReference type="AlphaFoldDB" id="K4IKU4"/>
<dbReference type="InterPro" id="IPR006139">
    <property type="entry name" value="D-isomer_2_OHA_DH_cat_dom"/>
</dbReference>
<reference evidence="8" key="2">
    <citation type="submission" date="2012-09" db="EMBL/GenBank/DDBJ databases">
        <title>The complete sequence of Psychroflexus torquis an extreme psychrophile from sea-ice that is stimulated by light.</title>
        <authorList>
            <person name="Feng S."/>
            <person name="Powell S.M."/>
            <person name="Bowman J.P."/>
        </authorList>
    </citation>
    <scope>NUCLEOTIDE SEQUENCE [LARGE SCALE GENOMIC DNA]</scope>
    <source>
        <strain evidence="8">ATCC 700755</strain>
    </source>
</reference>
<dbReference type="STRING" id="313595.P700755_003849"/>
<dbReference type="KEGG" id="ptq:P700755_003849"/>
<feature type="domain" description="D-isomer specific 2-hydroxyacid dehydrogenase catalytic" evidence="6">
    <location>
        <begin position="6"/>
        <end position="318"/>
    </location>
</feature>
<dbReference type="EMBL" id="CP003879">
    <property type="protein sequence ID" value="AFU70423.1"/>
    <property type="molecule type" value="Genomic_DNA"/>
</dbReference>
<keyword evidence="4" id="KW-0520">NAD</keyword>
<dbReference type="eggNOG" id="COG1052">
    <property type="taxonomic scope" value="Bacteria"/>
</dbReference>
<dbReference type="InterPro" id="IPR029752">
    <property type="entry name" value="D-isomer_DH_CS1"/>
</dbReference>
<dbReference type="Proteomes" id="UP000008514">
    <property type="component" value="Chromosome"/>
</dbReference>
<organism evidence="8 9">
    <name type="scientific">Psychroflexus torquis (strain ATCC 700755 / CIP 106069 / ACAM 623)</name>
    <dbReference type="NCBI Taxonomy" id="313595"/>
    <lineage>
        <taxon>Bacteria</taxon>
        <taxon>Pseudomonadati</taxon>
        <taxon>Bacteroidota</taxon>
        <taxon>Flavobacteriia</taxon>
        <taxon>Flavobacteriales</taxon>
        <taxon>Flavobacteriaceae</taxon>
        <taxon>Psychroflexus</taxon>
    </lineage>
</organism>
<gene>
    <name evidence="8" type="ordered locus">P700755_003849</name>
</gene>
<proteinExistence type="inferred from homology"/>
<name>K4IKU4_PSYTT</name>
<dbReference type="HOGENOM" id="CLU_019796_1_3_10"/>
<dbReference type="Pfam" id="PF02826">
    <property type="entry name" value="2-Hacid_dh_C"/>
    <property type="match status" value="1"/>
</dbReference>
<evidence type="ECO:0000313" key="9">
    <source>
        <dbReference type="Proteomes" id="UP000008514"/>
    </source>
</evidence>
<protein>
    <submittedName>
        <fullName evidence="8">D-3-phosphoglycerate dehydrogenase SerA</fullName>
    </submittedName>
</protein>
<keyword evidence="3 5" id="KW-0560">Oxidoreductase</keyword>
<dbReference type="Gene3D" id="3.40.50.720">
    <property type="entry name" value="NAD(P)-binding Rossmann-like Domain"/>
    <property type="match status" value="2"/>
</dbReference>
<dbReference type="OrthoDB" id="9805416at2"/>
<evidence type="ECO:0000313" key="8">
    <source>
        <dbReference type="EMBL" id="AFU70423.1"/>
    </source>
</evidence>
<comment type="similarity">
    <text evidence="1 5">Belongs to the D-isomer specific 2-hydroxyacid dehydrogenase family.</text>
</comment>
<dbReference type="PROSITE" id="PS00065">
    <property type="entry name" value="D_2_HYDROXYACID_DH_1"/>
    <property type="match status" value="1"/>
</dbReference>
<keyword evidence="2" id="KW-0028">Amino-acid biosynthesis</keyword>
<dbReference type="SUPFAM" id="SSF52283">
    <property type="entry name" value="Formate/glycerate dehydrogenase catalytic domain-like"/>
    <property type="match status" value="1"/>
</dbReference>
<evidence type="ECO:0000256" key="2">
    <source>
        <dbReference type="ARBA" id="ARBA00022605"/>
    </source>
</evidence>
<dbReference type="PANTHER" id="PTHR42789">
    <property type="entry name" value="D-ISOMER SPECIFIC 2-HYDROXYACID DEHYDROGENASE FAMILY PROTEIN (AFU_ORTHOLOGUE AFUA_6G10090)"/>
    <property type="match status" value="1"/>
</dbReference>
<dbReference type="InterPro" id="IPR006140">
    <property type="entry name" value="D-isomer_DH_NAD-bd"/>
</dbReference>
<dbReference type="GO" id="GO:0008652">
    <property type="term" value="P:amino acid biosynthetic process"/>
    <property type="evidence" value="ECO:0007669"/>
    <property type="project" value="UniProtKB-KW"/>
</dbReference>
<reference evidence="8" key="1">
    <citation type="submission" date="2006-03" db="EMBL/GenBank/DDBJ databases">
        <authorList>
            <person name="Bowman J."/>
            <person name="Ferriera S."/>
            <person name="Johnson J."/>
            <person name="Kravitz S."/>
            <person name="Halpern A."/>
            <person name="Remington K."/>
            <person name="Beeson K."/>
            <person name="Tran B."/>
            <person name="Rogers Y.-H."/>
            <person name="Friedman R."/>
            <person name="Venter J.C."/>
        </authorList>
    </citation>
    <scope>NUCLEOTIDE SEQUENCE [LARGE SCALE GENOMIC DNA]</scope>
    <source>
        <strain evidence="8">ATCC 700755</strain>
    </source>
</reference>
<evidence type="ECO:0000259" key="6">
    <source>
        <dbReference type="Pfam" id="PF00389"/>
    </source>
</evidence>
<evidence type="ECO:0000259" key="7">
    <source>
        <dbReference type="Pfam" id="PF02826"/>
    </source>
</evidence>
<dbReference type="SUPFAM" id="SSF51735">
    <property type="entry name" value="NAD(P)-binding Rossmann-fold domains"/>
    <property type="match status" value="1"/>
</dbReference>
<evidence type="ECO:0000256" key="4">
    <source>
        <dbReference type="ARBA" id="ARBA00023027"/>
    </source>
</evidence>
<dbReference type="InterPro" id="IPR050857">
    <property type="entry name" value="D-2-hydroxyacid_DH"/>
</dbReference>
<dbReference type="GO" id="GO:0051287">
    <property type="term" value="F:NAD binding"/>
    <property type="evidence" value="ECO:0007669"/>
    <property type="project" value="InterPro"/>
</dbReference>
<accession>K4IKU4</accession>
<dbReference type="CDD" id="cd05303">
    <property type="entry name" value="PGDH_2"/>
    <property type="match status" value="1"/>
</dbReference>